<proteinExistence type="predicted"/>
<gene>
    <name evidence="2" type="ORF">ACFFPI_11270</name>
</gene>
<dbReference type="InterPro" id="IPR003615">
    <property type="entry name" value="HNH_nuc"/>
</dbReference>
<dbReference type="EC" id="3.1.-.-" evidence="2"/>
<dbReference type="InterPro" id="IPR002711">
    <property type="entry name" value="HNH"/>
</dbReference>
<accession>A0ABV5UQJ8</accession>
<dbReference type="Proteomes" id="UP001589536">
    <property type="component" value="Unassembled WGS sequence"/>
</dbReference>
<name>A0ABV5UQJ8_9MICC</name>
<evidence type="ECO:0000313" key="3">
    <source>
        <dbReference type="Proteomes" id="UP001589536"/>
    </source>
</evidence>
<evidence type="ECO:0000259" key="1">
    <source>
        <dbReference type="SMART" id="SM00507"/>
    </source>
</evidence>
<dbReference type="CDD" id="cd00085">
    <property type="entry name" value="HNHc"/>
    <property type="match status" value="1"/>
</dbReference>
<dbReference type="GO" id="GO:0016787">
    <property type="term" value="F:hydrolase activity"/>
    <property type="evidence" value="ECO:0007669"/>
    <property type="project" value="UniProtKB-KW"/>
</dbReference>
<keyword evidence="2" id="KW-0378">Hydrolase</keyword>
<dbReference type="SMART" id="SM00507">
    <property type="entry name" value="HNHc"/>
    <property type="match status" value="1"/>
</dbReference>
<evidence type="ECO:0000313" key="2">
    <source>
        <dbReference type="EMBL" id="MFB9714701.1"/>
    </source>
</evidence>
<keyword evidence="2" id="KW-0255">Endonuclease</keyword>
<comment type="caution">
    <text evidence="2">The sequence shown here is derived from an EMBL/GenBank/DDBJ whole genome shotgun (WGS) entry which is preliminary data.</text>
</comment>
<organism evidence="2 3">
    <name type="scientific">Arthrobacter methylotrophus</name>
    <dbReference type="NCBI Taxonomy" id="121291"/>
    <lineage>
        <taxon>Bacteria</taxon>
        <taxon>Bacillati</taxon>
        <taxon>Actinomycetota</taxon>
        <taxon>Actinomycetes</taxon>
        <taxon>Micrococcales</taxon>
        <taxon>Micrococcaceae</taxon>
        <taxon>Arthrobacter</taxon>
    </lineage>
</organism>
<dbReference type="GO" id="GO:0004519">
    <property type="term" value="F:endonuclease activity"/>
    <property type="evidence" value="ECO:0007669"/>
    <property type="project" value="UniProtKB-KW"/>
</dbReference>
<keyword evidence="3" id="KW-1185">Reference proteome</keyword>
<feature type="domain" description="HNH nuclease" evidence="1">
    <location>
        <begin position="52"/>
        <end position="97"/>
    </location>
</feature>
<dbReference type="RefSeq" id="WP_345048505.1">
    <property type="nucleotide sequence ID" value="NZ_BAABED010000001.1"/>
</dbReference>
<dbReference type="EMBL" id="JBHMBH010000025">
    <property type="protein sequence ID" value="MFB9714701.1"/>
    <property type="molecule type" value="Genomic_DNA"/>
</dbReference>
<protein>
    <submittedName>
        <fullName evidence="2">HNH endonuclease signature motif containing protein</fullName>
        <ecNumber evidence="2">3.1.-.-</ecNumber>
    </submittedName>
</protein>
<reference evidence="2 3" key="1">
    <citation type="submission" date="2024-09" db="EMBL/GenBank/DDBJ databases">
        <authorList>
            <person name="Sun Q."/>
            <person name="Mori K."/>
        </authorList>
    </citation>
    <scope>NUCLEOTIDE SEQUENCE [LARGE SCALE GENOMIC DNA]</scope>
    <source>
        <strain evidence="2 3">JCM 13519</strain>
    </source>
</reference>
<dbReference type="Pfam" id="PF01844">
    <property type="entry name" value="HNH"/>
    <property type="match status" value="1"/>
</dbReference>
<sequence length="142" mass="15573">MPSLLRLRRRACSSSPSLSLPSSFAVGICDGATLCVASRANNAGRGWRWPTGSAKWRLAFAGRCSRPAEHGDHFYPWSKGGATSLQNFVAACSRCNRAKGAQIPSPSQQKRLERRRLGYVNARELVRVGERRGLPSVFKNLS</sequence>
<keyword evidence="2" id="KW-0540">Nuclease</keyword>
<dbReference type="Gene3D" id="1.10.30.50">
    <property type="match status" value="1"/>
</dbReference>